<keyword evidence="3" id="KW-1185">Reference proteome</keyword>
<keyword evidence="1" id="KW-1133">Transmembrane helix</keyword>
<dbReference type="RefSeq" id="XP_025426961.1">
    <property type="nucleotide sequence ID" value="XM_025578819.1"/>
</dbReference>
<evidence type="ECO:0000313" key="3">
    <source>
        <dbReference type="Proteomes" id="UP000248349"/>
    </source>
</evidence>
<organism evidence="2 3">
    <name type="scientific">Aspergillus saccharolyticus JOP 1030-1</name>
    <dbReference type="NCBI Taxonomy" id="1450539"/>
    <lineage>
        <taxon>Eukaryota</taxon>
        <taxon>Fungi</taxon>
        <taxon>Dikarya</taxon>
        <taxon>Ascomycota</taxon>
        <taxon>Pezizomycotina</taxon>
        <taxon>Eurotiomycetes</taxon>
        <taxon>Eurotiomycetidae</taxon>
        <taxon>Eurotiales</taxon>
        <taxon>Aspergillaceae</taxon>
        <taxon>Aspergillus</taxon>
        <taxon>Aspergillus subgen. Circumdati</taxon>
    </lineage>
</organism>
<dbReference type="Proteomes" id="UP000248349">
    <property type="component" value="Unassembled WGS sequence"/>
</dbReference>
<dbReference type="EMBL" id="KZ821271">
    <property type="protein sequence ID" value="PYH40979.1"/>
    <property type="molecule type" value="Genomic_DNA"/>
</dbReference>
<evidence type="ECO:0000313" key="2">
    <source>
        <dbReference type="EMBL" id="PYH40979.1"/>
    </source>
</evidence>
<protein>
    <submittedName>
        <fullName evidence="2">Uncharacterized protein</fullName>
    </submittedName>
</protein>
<feature type="transmembrane region" description="Helical" evidence="1">
    <location>
        <begin position="12"/>
        <end position="38"/>
    </location>
</feature>
<dbReference type="GeneID" id="37080048"/>
<name>A0A318Z226_9EURO</name>
<accession>A0A318Z226</accession>
<keyword evidence="1" id="KW-0812">Transmembrane</keyword>
<keyword evidence="1" id="KW-0472">Membrane</keyword>
<sequence>MLTNVVATYGLYLPVIFFYQVVWFGLSSVIFGFALVWIHGIMINMKLGSNYNPELTALVPTIVLIGLKYMQYMQERGVITPRDWVLGSLVQFCLVTVSSKAHLAGSLITIPCILSLRPRCRDGVPGLQD</sequence>
<dbReference type="OrthoDB" id="4234824at2759"/>
<dbReference type="AlphaFoldDB" id="A0A318Z226"/>
<evidence type="ECO:0000256" key="1">
    <source>
        <dbReference type="SAM" id="Phobius"/>
    </source>
</evidence>
<reference evidence="2 3" key="1">
    <citation type="submission" date="2016-12" db="EMBL/GenBank/DDBJ databases">
        <title>The genomes of Aspergillus section Nigri reveals drivers in fungal speciation.</title>
        <authorList>
            <consortium name="DOE Joint Genome Institute"/>
            <person name="Vesth T.C."/>
            <person name="Nybo J."/>
            <person name="Theobald S."/>
            <person name="Brandl J."/>
            <person name="Frisvad J.C."/>
            <person name="Nielsen K.F."/>
            <person name="Lyhne E.K."/>
            <person name="Kogle M.E."/>
            <person name="Kuo A."/>
            <person name="Riley R."/>
            <person name="Clum A."/>
            <person name="Nolan M."/>
            <person name="Lipzen A."/>
            <person name="Salamov A."/>
            <person name="Henrissat B."/>
            <person name="Wiebenga A."/>
            <person name="De Vries R.P."/>
            <person name="Grigoriev I.V."/>
            <person name="Mortensen U.H."/>
            <person name="Andersen M.R."/>
            <person name="Baker S.E."/>
        </authorList>
    </citation>
    <scope>NUCLEOTIDE SEQUENCE [LARGE SCALE GENOMIC DNA]</scope>
    <source>
        <strain evidence="2 3">JOP 1030-1</strain>
    </source>
</reference>
<gene>
    <name evidence="2" type="ORF">BP01DRAFT_408481</name>
</gene>
<proteinExistence type="predicted"/>